<feature type="transmembrane region" description="Helical" evidence="2">
    <location>
        <begin position="119"/>
        <end position="137"/>
    </location>
</feature>
<feature type="transmembrane region" description="Helical" evidence="2">
    <location>
        <begin position="79"/>
        <end position="99"/>
    </location>
</feature>
<feature type="region of interest" description="Disordered" evidence="1">
    <location>
        <begin position="1"/>
        <end position="29"/>
    </location>
</feature>
<comment type="caution">
    <text evidence="4">The sequence shown here is derived from an EMBL/GenBank/DDBJ whole genome shotgun (WGS) entry which is preliminary data.</text>
</comment>
<keyword evidence="5" id="KW-1185">Reference proteome</keyword>
<dbReference type="Proteomes" id="UP001201873">
    <property type="component" value="Unassembled WGS sequence"/>
</dbReference>
<evidence type="ECO:0000256" key="2">
    <source>
        <dbReference type="SAM" id="Phobius"/>
    </source>
</evidence>
<feature type="region of interest" description="Disordered" evidence="1">
    <location>
        <begin position="425"/>
        <end position="445"/>
    </location>
</feature>
<sequence>MTGRLLPGSAAARTTGPGTSAPPVVTEGAATSVRRAPSVTFAGFDGLRAIAALMVVVVHTGFPAGFTTSSRLGPYVARAEAGVAVFFLISGFLLYRPFVAARLAGASPPPPGGYLVRRLMRILPLYWLALAVTLNVVSDERIGVHGLTGVVQTALLVQGYQDTWAIQGLTQAWTLDIEVAFYLAVPVYAWLLGRRRRAPERQVRVELAALAGGYLASRVVHLTVVPLRHGWTSGWNVWLPVWWDLFALGMALAVISARCAQLDRQPRWTGLPAFGFACWAVAALCYWLAVRHSGLPLSPIFTPSRSQDLARHLMYGLFGFFLLLPAVFGPPGRGLIRRLLASRIPVFLGSISYGIYLWHTAVIDLLLDHTSWRIFHIPYVPFLATVLAGTIALATVTHYLVELPCIRLSRGWARRVDAQVGRWTRRSTRPVTPGVPAASTGPLSTLDGPLGAPATAPVTAAARAGVTRVGAPLDAPTVPLGAGPQAWAARGWVAPPPPDTAGLGERDGSEVTARLTRPRRPDGTPQPPRPGGAGRPRPTGGPGGTSTSATGGEVLPVVEPGPPGTRDVGRT</sequence>
<accession>A0ABT0K5R9</accession>
<keyword evidence="2" id="KW-0472">Membrane</keyword>
<dbReference type="GO" id="GO:0016746">
    <property type="term" value="F:acyltransferase activity"/>
    <property type="evidence" value="ECO:0007669"/>
    <property type="project" value="UniProtKB-KW"/>
</dbReference>
<feature type="transmembrane region" description="Helical" evidence="2">
    <location>
        <begin position="47"/>
        <end position="67"/>
    </location>
</feature>
<feature type="transmembrane region" description="Helical" evidence="2">
    <location>
        <begin position="142"/>
        <end position="160"/>
    </location>
</feature>
<dbReference type="Pfam" id="PF01757">
    <property type="entry name" value="Acyl_transf_3"/>
    <property type="match status" value="1"/>
</dbReference>
<feature type="transmembrane region" description="Helical" evidence="2">
    <location>
        <begin position="237"/>
        <end position="257"/>
    </location>
</feature>
<feature type="transmembrane region" description="Helical" evidence="2">
    <location>
        <begin position="340"/>
        <end position="359"/>
    </location>
</feature>
<keyword evidence="4" id="KW-0012">Acyltransferase</keyword>
<dbReference type="PANTHER" id="PTHR23028">
    <property type="entry name" value="ACETYLTRANSFERASE"/>
    <property type="match status" value="1"/>
</dbReference>
<dbReference type="InterPro" id="IPR002656">
    <property type="entry name" value="Acyl_transf_3_dom"/>
</dbReference>
<feature type="compositionally biased region" description="Low complexity" evidence="1">
    <location>
        <begin position="545"/>
        <end position="558"/>
    </location>
</feature>
<feature type="region of interest" description="Disordered" evidence="1">
    <location>
        <begin position="489"/>
        <end position="571"/>
    </location>
</feature>
<evidence type="ECO:0000313" key="5">
    <source>
        <dbReference type="Proteomes" id="UP001201873"/>
    </source>
</evidence>
<name>A0ABT0K5R9_9ACTN</name>
<evidence type="ECO:0000256" key="1">
    <source>
        <dbReference type="SAM" id="MobiDB-lite"/>
    </source>
</evidence>
<feature type="transmembrane region" description="Helical" evidence="2">
    <location>
        <begin position="269"/>
        <end position="289"/>
    </location>
</feature>
<dbReference type="InterPro" id="IPR050879">
    <property type="entry name" value="Acyltransferase_3"/>
</dbReference>
<proteinExistence type="predicted"/>
<feature type="transmembrane region" description="Helical" evidence="2">
    <location>
        <begin position="309"/>
        <end position="328"/>
    </location>
</feature>
<feature type="transmembrane region" description="Helical" evidence="2">
    <location>
        <begin position="205"/>
        <end position="225"/>
    </location>
</feature>
<evidence type="ECO:0000259" key="3">
    <source>
        <dbReference type="Pfam" id="PF01757"/>
    </source>
</evidence>
<keyword evidence="2" id="KW-1133">Transmembrane helix</keyword>
<dbReference type="RefSeq" id="WP_248826728.1">
    <property type="nucleotide sequence ID" value="NZ_JALKFT010000039.1"/>
</dbReference>
<feature type="domain" description="Acyltransferase 3" evidence="3">
    <location>
        <begin position="42"/>
        <end position="397"/>
    </location>
</feature>
<feature type="transmembrane region" description="Helical" evidence="2">
    <location>
        <begin position="172"/>
        <end position="193"/>
    </location>
</feature>
<keyword evidence="4" id="KW-0808">Transferase</keyword>
<keyword evidence="2" id="KW-0812">Transmembrane</keyword>
<feature type="transmembrane region" description="Helical" evidence="2">
    <location>
        <begin position="379"/>
        <end position="401"/>
    </location>
</feature>
<organism evidence="4 5">
    <name type="scientific">Frankia umida</name>
    <dbReference type="NCBI Taxonomy" id="573489"/>
    <lineage>
        <taxon>Bacteria</taxon>
        <taxon>Bacillati</taxon>
        <taxon>Actinomycetota</taxon>
        <taxon>Actinomycetes</taxon>
        <taxon>Frankiales</taxon>
        <taxon>Frankiaceae</taxon>
        <taxon>Frankia</taxon>
    </lineage>
</organism>
<evidence type="ECO:0000313" key="4">
    <source>
        <dbReference type="EMBL" id="MCK9878643.1"/>
    </source>
</evidence>
<dbReference type="EMBL" id="JALKFT010000039">
    <property type="protein sequence ID" value="MCK9878643.1"/>
    <property type="molecule type" value="Genomic_DNA"/>
</dbReference>
<dbReference type="PANTHER" id="PTHR23028:SF53">
    <property type="entry name" value="ACYL_TRANSF_3 DOMAIN-CONTAINING PROTEIN"/>
    <property type="match status" value="1"/>
</dbReference>
<gene>
    <name evidence="4" type="ORF">MXD59_23240</name>
</gene>
<reference evidence="4 5" key="1">
    <citation type="submission" date="2022-04" db="EMBL/GenBank/DDBJ databases">
        <title>Genome diversity in the genus Frankia.</title>
        <authorList>
            <person name="Carlos-Shanley C."/>
            <person name="Hahn D."/>
        </authorList>
    </citation>
    <scope>NUCLEOTIDE SEQUENCE [LARGE SCALE GENOMIC DNA]</scope>
    <source>
        <strain evidence="4 5">Ag45/Mut15</strain>
    </source>
</reference>
<protein>
    <submittedName>
        <fullName evidence="4">Acyltransferase family protein</fullName>
    </submittedName>
</protein>